<evidence type="ECO:0000313" key="3">
    <source>
        <dbReference type="Proteomes" id="UP001149719"/>
    </source>
</evidence>
<dbReference type="RefSeq" id="WP_269126686.1">
    <property type="nucleotide sequence ID" value="NZ_JAPUBN010000019.1"/>
</dbReference>
<name>A0ABT4JWU2_9GAMM</name>
<dbReference type="EMBL" id="JAPUBN010000019">
    <property type="protein sequence ID" value="MCZ2722773.1"/>
    <property type="molecule type" value="Genomic_DNA"/>
</dbReference>
<protein>
    <submittedName>
        <fullName evidence="2">YacL family protein</fullName>
    </submittedName>
</protein>
<gene>
    <name evidence="2" type="ORF">O1D97_14420</name>
</gene>
<dbReference type="Proteomes" id="UP001149719">
    <property type="component" value="Unassembled WGS sequence"/>
</dbReference>
<dbReference type="Pfam" id="PF06062">
    <property type="entry name" value="UPF0231"/>
    <property type="match status" value="1"/>
</dbReference>
<sequence>MDYEIAYSEEDHGYRVQMGYEFSVIADWISEHLTSREEIQKVLQCIRFADDKEEVSQFTQGNFDIVIQQSGVSVSRKVDMSDARDEIVSMFDNQSDFYQTSEEGIQAECGLEDLNGIIENWYDVVQ</sequence>
<organism evidence="2 3">
    <name type="scientific">Marinomonas phaeophyticola</name>
    <dbReference type="NCBI Taxonomy" id="3004091"/>
    <lineage>
        <taxon>Bacteria</taxon>
        <taxon>Pseudomonadati</taxon>
        <taxon>Pseudomonadota</taxon>
        <taxon>Gammaproteobacteria</taxon>
        <taxon>Oceanospirillales</taxon>
        <taxon>Oceanospirillaceae</taxon>
        <taxon>Marinomonas</taxon>
    </lineage>
</organism>
<reference evidence="2" key="1">
    <citation type="submission" date="2022-12" db="EMBL/GenBank/DDBJ databases">
        <title>Marinomonas 15G1-11 sp. nov, isolated from marine algae.</title>
        <authorList>
            <person name="Butt M."/>
            <person name="Choi D.G."/>
            <person name="Kim J.M."/>
            <person name="Lee J.K."/>
            <person name="Baek J.H."/>
            <person name="Jeon C.O."/>
        </authorList>
    </citation>
    <scope>NUCLEOTIDE SEQUENCE</scope>
    <source>
        <strain evidence="2">15G1-11</strain>
    </source>
</reference>
<dbReference type="InterPro" id="IPR008249">
    <property type="entry name" value="UPF0231"/>
</dbReference>
<comment type="similarity">
    <text evidence="1">Belongs to the UPF0231 family.</text>
</comment>
<evidence type="ECO:0000313" key="2">
    <source>
        <dbReference type="EMBL" id="MCZ2722773.1"/>
    </source>
</evidence>
<evidence type="ECO:0000256" key="1">
    <source>
        <dbReference type="ARBA" id="ARBA00005367"/>
    </source>
</evidence>
<keyword evidence="3" id="KW-1185">Reference proteome</keyword>
<accession>A0ABT4JWU2</accession>
<comment type="caution">
    <text evidence="2">The sequence shown here is derived from an EMBL/GenBank/DDBJ whole genome shotgun (WGS) entry which is preliminary data.</text>
</comment>
<proteinExistence type="inferred from homology"/>